<dbReference type="Pfam" id="PF05368">
    <property type="entry name" value="NmrA"/>
    <property type="match status" value="1"/>
</dbReference>
<reference evidence="4 5" key="1">
    <citation type="submission" date="2015-01" db="EMBL/GenBank/DDBJ databases">
        <title>The Genome Sequence of Exophiala xenobiotica CBS118157.</title>
        <authorList>
            <consortium name="The Broad Institute Genomics Platform"/>
            <person name="Cuomo C."/>
            <person name="de Hoog S."/>
            <person name="Gorbushina A."/>
            <person name="Stielow B."/>
            <person name="Teixiera M."/>
            <person name="Abouelleil A."/>
            <person name="Chapman S.B."/>
            <person name="Priest M."/>
            <person name="Young S.K."/>
            <person name="Wortman J."/>
            <person name="Nusbaum C."/>
            <person name="Birren B."/>
        </authorList>
    </citation>
    <scope>NUCLEOTIDE SEQUENCE [LARGE SCALE GENOMIC DNA]</scope>
    <source>
        <strain evidence="4 5">CBS 118157</strain>
    </source>
</reference>
<dbReference type="EMBL" id="KN847319">
    <property type="protein sequence ID" value="KIW55867.1"/>
    <property type="molecule type" value="Genomic_DNA"/>
</dbReference>
<keyword evidence="2" id="KW-0560">Oxidoreductase</keyword>
<dbReference type="GeneID" id="25326488"/>
<feature type="domain" description="NmrA-like" evidence="3">
    <location>
        <begin position="6"/>
        <end position="234"/>
    </location>
</feature>
<dbReference type="Gene3D" id="3.90.25.10">
    <property type="entry name" value="UDP-galactose 4-epimerase, domain 1"/>
    <property type="match status" value="1"/>
</dbReference>
<dbReference type="PANTHER" id="PTHR47706">
    <property type="entry name" value="NMRA-LIKE FAMILY PROTEIN"/>
    <property type="match status" value="1"/>
</dbReference>
<proteinExistence type="predicted"/>
<dbReference type="SUPFAM" id="SSF51735">
    <property type="entry name" value="NAD(P)-binding Rossmann-fold domains"/>
    <property type="match status" value="1"/>
</dbReference>
<name>A0A0D2D0G0_9EURO</name>
<evidence type="ECO:0000256" key="2">
    <source>
        <dbReference type="ARBA" id="ARBA00023002"/>
    </source>
</evidence>
<keyword evidence="1" id="KW-0521">NADP</keyword>
<dbReference type="Gene3D" id="3.40.50.720">
    <property type="entry name" value="NAD(P)-binding Rossmann-like Domain"/>
    <property type="match status" value="1"/>
</dbReference>
<evidence type="ECO:0000259" key="3">
    <source>
        <dbReference type="Pfam" id="PF05368"/>
    </source>
</evidence>
<dbReference type="AlphaFoldDB" id="A0A0D2D0G0"/>
<dbReference type="OrthoDB" id="9974981at2759"/>
<sequence>MSSPIEKVAVVGGSGLTGAEIVRSLLRCGFKVSVLSRASSNATAPDGAEIIKTDYSHESLVAALKGHDAVVSAITTFLVGQQLPIIDAAIEAGIRRFIPSEYGVDTSDPIIGEIAPPAGTKNEVVAYLKSKQNTGMSWTALIVGAFFDAVFDLAGTLGVNIPERAITIFDGGDIPFEATNVVQIGRAVAAILSAGHLDETANQYVYINSFTVTQNQMLEIFQGLSGDKFQIKHAKKADARSAAQEKMRSDPEKGGVWIQAVIEGIILIMLNEGGFCEYSKTTGLWNKKLGLPDGNVAETIKDVLSKRGLLGT</sequence>
<dbReference type="CDD" id="cd05259">
    <property type="entry name" value="PCBER_SDR_a"/>
    <property type="match status" value="1"/>
</dbReference>
<keyword evidence="5" id="KW-1185">Reference proteome</keyword>
<organism evidence="4 5">
    <name type="scientific">Exophiala xenobiotica</name>
    <dbReference type="NCBI Taxonomy" id="348802"/>
    <lineage>
        <taxon>Eukaryota</taxon>
        <taxon>Fungi</taxon>
        <taxon>Dikarya</taxon>
        <taxon>Ascomycota</taxon>
        <taxon>Pezizomycotina</taxon>
        <taxon>Eurotiomycetes</taxon>
        <taxon>Chaetothyriomycetidae</taxon>
        <taxon>Chaetothyriales</taxon>
        <taxon>Herpotrichiellaceae</taxon>
        <taxon>Exophiala</taxon>
    </lineage>
</organism>
<dbReference type="STRING" id="348802.A0A0D2D0G0"/>
<gene>
    <name evidence="4" type="ORF">PV05_04580</name>
</gene>
<dbReference type="HOGENOM" id="CLU_044876_3_3_1"/>
<dbReference type="InterPro" id="IPR008030">
    <property type="entry name" value="NmrA-like"/>
</dbReference>
<evidence type="ECO:0000313" key="5">
    <source>
        <dbReference type="Proteomes" id="UP000054342"/>
    </source>
</evidence>
<protein>
    <recommendedName>
        <fullName evidence="3">NmrA-like domain-containing protein</fullName>
    </recommendedName>
</protein>
<evidence type="ECO:0000313" key="4">
    <source>
        <dbReference type="EMBL" id="KIW55867.1"/>
    </source>
</evidence>
<dbReference type="PANTHER" id="PTHR47706:SF9">
    <property type="entry name" value="NMRA-LIKE DOMAIN-CONTAINING PROTEIN-RELATED"/>
    <property type="match status" value="1"/>
</dbReference>
<dbReference type="GO" id="GO:0016491">
    <property type="term" value="F:oxidoreductase activity"/>
    <property type="evidence" value="ECO:0007669"/>
    <property type="project" value="UniProtKB-KW"/>
</dbReference>
<accession>A0A0D2D0G0</accession>
<evidence type="ECO:0000256" key="1">
    <source>
        <dbReference type="ARBA" id="ARBA00022857"/>
    </source>
</evidence>
<dbReference type="InterPro" id="IPR045312">
    <property type="entry name" value="PCBER-like"/>
</dbReference>
<dbReference type="RefSeq" id="XP_013316451.1">
    <property type="nucleotide sequence ID" value="XM_013460997.1"/>
</dbReference>
<dbReference type="InterPro" id="IPR036291">
    <property type="entry name" value="NAD(P)-bd_dom_sf"/>
</dbReference>
<dbReference type="InterPro" id="IPR051609">
    <property type="entry name" value="NmrA/Isoflavone_reductase-like"/>
</dbReference>
<dbReference type="Proteomes" id="UP000054342">
    <property type="component" value="Unassembled WGS sequence"/>
</dbReference>